<protein>
    <submittedName>
        <fullName evidence="1">Uncharacterized protein</fullName>
    </submittedName>
</protein>
<evidence type="ECO:0000313" key="1">
    <source>
        <dbReference type="EMBL" id="KKN66163.1"/>
    </source>
</evidence>
<sequence>MACPPGNCAAWGAFRLCKPLPPIVIDGSYTPDELQLLWFCWRARSTGEYGGTTPVDLGFDSPGLIDISKTTNIAKIIAYCDSRGTLVRQFTNFSRFGVKFNLPNFKAAGSFSTWSGGIFGGATSPGGGGGGGDIIIGPDPTGAPGGGGAATCPCTPDGGSDLTVVVCTELDCDNPSPVIKLTVCGGTPPYSWFLSGFNTTPTLVQSGANGRNALITVLETTIVAGVAYSRVASGCVTDDDCLTSPQTNFKNSRDYDCGGVAVNTCINTGFLQCSVTNFGNCIAGDCAVGACSSGNCSGTLPFDNVGEPCQTDPLLPGGAPCDNRTQAMKDAGCQPCEIQMHGGSITVEDAVGATVVTVVSA</sequence>
<reference evidence="1" key="1">
    <citation type="journal article" date="2015" name="Nature">
        <title>Complex archaea that bridge the gap between prokaryotes and eukaryotes.</title>
        <authorList>
            <person name="Spang A."/>
            <person name="Saw J.H."/>
            <person name="Jorgensen S.L."/>
            <person name="Zaremba-Niedzwiedzka K."/>
            <person name="Martijn J."/>
            <person name="Lind A.E."/>
            <person name="van Eijk R."/>
            <person name="Schleper C."/>
            <person name="Guy L."/>
            <person name="Ettema T.J."/>
        </authorList>
    </citation>
    <scope>NUCLEOTIDE SEQUENCE</scope>
</reference>
<proteinExistence type="predicted"/>
<comment type="caution">
    <text evidence="1">The sequence shown here is derived from an EMBL/GenBank/DDBJ whole genome shotgun (WGS) entry which is preliminary data.</text>
</comment>
<gene>
    <name evidence="1" type="ORF">LCGC14_0474530</name>
</gene>
<name>A0A0F9VK08_9ZZZZ</name>
<accession>A0A0F9VK08</accession>
<dbReference type="AlphaFoldDB" id="A0A0F9VK08"/>
<dbReference type="EMBL" id="LAZR01000509">
    <property type="protein sequence ID" value="KKN66163.1"/>
    <property type="molecule type" value="Genomic_DNA"/>
</dbReference>
<organism evidence="1">
    <name type="scientific">marine sediment metagenome</name>
    <dbReference type="NCBI Taxonomy" id="412755"/>
    <lineage>
        <taxon>unclassified sequences</taxon>
        <taxon>metagenomes</taxon>
        <taxon>ecological metagenomes</taxon>
    </lineage>
</organism>